<evidence type="ECO:0000313" key="1">
    <source>
        <dbReference type="EMBL" id="RLN56188.1"/>
    </source>
</evidence>
<accession>A0A3F2RLE9</accession>
<evidence type="ECO:0008006" key="5">
    <source>
        <dbReference type="Google" id="ProtNLM"/>
    </source>
</evidence>
<dbReference type="OrthoDB" id="155171at2759"/>
<protein>
    <recommendedName>
        <fullName evidence="5">Jacalin-type lectin domain-containing protein</fullName>
    </recommendedName>
</protein>
<dbReference type="EMBL" id="MBAD02001288">
    <property type="protein sequence ID" value="RLN56188.1"/>
    <property type="molecule type" value="Genomic_DNA"/>
</dbReference>
<organism evidence="2 3">
    <name type="scientific">Phytophthora kernoviae</name>
    <dbReference type="NCBI Taxonomy" id="325452"/>
    <lineage>
        <taxon>Eukaryota</taxon>
        <taxon>Sar</taxon>
        <taxon>Stramenopiles</taxon>
        <taxon>Oomycota</taxon>
        <taxon>Peronosporomycetes</taxon>
        <taxon>Peronosporales</taxon>
        <taxon>Peronosporaceae</taxon>
        <taxon>Phytophthora</taxon>
    </lineage>
</organism>
<reference evidence="3 4" key="1">
    <citation type="submission" date="2018-07" db="EMBL/GenBank/DDBJ databases">
        <title>Genome sequencing of oomycete isolates from Chile give support for New Zealand origin for Phytophthora kernoviae and make available the first Nothophytophthora sp. genome.</title>
        <authorList>
            <person name="Studholme D.J."/>
            <person name="Sanfuentes E."/>
            <person name="Panda P."/>
            <person name="Hill R."/>
            <person name="Sambles C."/>
            <person name="Grant M."/>
            <person name="Williams N.M."/>
            <person name="Mcdougal R.L."/>
        </authorList>
    </citation>
    <scope>NUCLEOTIDE SEQUENCE [LARGE SCALE GENOMIC DNA]</scope>
    <source>
        <strain evidence="2">Chile6</strain>
        <strain evidence="1">Chile7</strain>
    </source>
</reference>
<dbReference type="AlphaFoldDB" id="A0A3F2RLE9"/>
<dbReference type="Proteomes" id="UP000277300">
    <property type="component" value="Unassembled WGS sequence"/>
</dbReference>
<evidence type="ECO:0000313" key="3">
    <source>
        <dbReference type="Proteomes" id="UP000277300"/>
    </source>
</evidence>
<comment type="caution">
    <text evidence="2">The sequence shown here is derived from an EMBL/GenBank/DDBJ whole genome shotgun (WGS) entry which is preliminary data.</text>
</comment>
<evidence type="ECO:0000313" key="2">
    <source>
        <dbReference type="EMBL" id="RLN59751.1"/>
    </source>
</evidence>
<proteinExistence type="predicted"/>
<sequence>MTTNGTKEELLALVFQTDMFLVDLPVVVTACLGYQTPAYARFADVVITAVETMIKQFIINKELIMNSAQNFLKFLSTTVLIETSTTDMGNTMAKQDYMVKIANMGFQGLSAVDPFGIAYMMFHFVEPICGPTEFLGEIDDGSLVDALGLTTMDDAFHGSTGTWTKEGDGVVLITFVSTDTKDVTVVVHSGGDKFAKIHVCRGEIVKWKSTVAKLQDKTMYLDRWRPGFLGLPGSGGGSLLLWVPRASHGGHLEMTVKINVS</sequence>
<name>A0A3F2RLE9_9STRA</name>
<dbReference type="EMBL" id="MBDO02000212">
    <property type="protein sequence ID" value="RLN59751.1"/>
    <property type="molecule type" value="Genomic_DNA"/>
</dbReference>
<dbReference type="Proteomes" id="UP000284657">
    <property type="component" value="Unassembled WGS sequence"/>
</dbReference>
<gene>
    <name evidence="1" type="ORF">BBJ29_007732</name>
    <name evidence="2" type="ORF">BBP00_00006336</name>
</gene>
<evidence type="ECO:0000313" key="4">
    <source>
        <dbReference type="Proteomes" id="UP000284657"/>
    </source>
</evidence>